<evidence type="ECO:0000256" key="3">
    <source>
        <dbReference type="ARBA" id="ARBA00023004"/>
    </source>
</evidence>
<organism evidence="6 7">
    <name type="scientific">Lutimonas vermicola</name>
    <dbReference type="NCBI Taxonomy" id="414288"/>
    <lineage>
        <taxon>Bacteria</taxon>
        <taxon>Pseudomonadati</taxon>
        <taxon>Bacteroidota</taxon>
        <taxon>Flavobacteriia</taxon>
        <taxon>Flavobacteriales</taxon>
        <taxon>Flavobacteriaceae</taxon>
        <taxon>Lutimonas</taxon>
    </lineage>
</organism>
<gene>
    <name evidence="6" type="ORF">AABB81_10820</name>
</gene>
<dbReference type="InterPro" id="IPR050612">
    <property type="entry name" value="Prok_Mopterin_Oxidored"/>
</dbReference>
<dbReference type="RefSeq" id="WP_342160519.1">
    <property type="nucleotide sequence ID" value="NZ_JBCDNA010000002.1"/>
</dbReference>
<dbReference type="InterPro" id="IPR006656">
    <property type="entry name" value="Mopterin_OxRdtase"/>
</dbReference>
<accession>A0ABU9L1T2</accession>
<dbReference type="Gene3D" id="2.40.40.20">
    <property type="match status" value="1"/>
</dbReference>
<dbReference type="Gene3D" id="3.40.50.740">
    <property type="match status" value="1"/>
</dbReference>
<evidence type="ECO:0000256" key="1">
    <source>
        <dbReference type="ARBA" id="ARBA00010312"/>
    </source>
</evidence>
<dbReference type="SUPFAM" id="SSF50692">
    <property type="entry name" value="ADC-like"/>
    <property type="match status" value="1"/>
</dbReference>
<dbReference type="Proteomes" id="UP001474120">
    <property type="component" value="Unassembled WGS sequence"/>
</dbReference>
<evidence type="ECO:0000256" key="2">
    <source>
        <dbReference type="ARBA" id="ARBA00022723"/>
    </source>
</evidence>
<dbReference type="InterPro" id="IPR009010">
    <property type="entry name" value="Asp_de-COase-like_dom_sf"/>
</dbReference>
<dbReference type="Gene3D" id="3.40.228.10">
    <property type="entry name" value="Dimethylsulfoxide Reductase, domain 2"/>
    <property type="match status" value="1"/>
</dbReference>
<dbReference type="PROSITE" id="PS51669">
    <property type="entry name" value="4FE4S_MOW_BIS_MGD"/>
    <property type="match status" value="1"/>
</dbReference>
<reference evidence="6 7" key="1">
    <citation type="submission" date="2024-04" db="EMBL/GenBank/DDBJ databases">
        <title>whole genome sequencing of Lutimonas vermicola strain IMCC1616.</title>
        <authorList>
            <person name="Bae S.S."/>
        </authorList>
    </citation>
    <scope>NUCLEOTIDE SEQUENCE [LARGE SCALE GENOMIC DNA]</scope>
    <source>
        <strain evidence="6 7">IMCC1616</strain>
    </source>
</reference>
<dbReference type="Pfam" id="PF00384">
    <property type="entry name" value="Molybdopterin"/>
    <property type="match status" value="1"/>
</dbReference>
<dbReference type="PANTHER" id="PTHR43742:SF6">
    <property type="entry name" value="OXIDOREDUCTASE YYAE-RELATED"/>
    <property type="match status" value="1"/>
</dbReference>
<feature type="domain" description="4Fe-4S Mo/W bis-MGD-type" evidence="5">
    <location>
        <begin position="8"/>
        <end position="64"/>
    </location>
</feature>
<dbReference type="PANTHER" id="PTHR43742">
    <property type="entry name" value="TRIMETHYLAMINE-N-OXIDE REDUCTASE"/>
    <property type="match status" value="1"/>
</dbReference>
<dbReference type="InterPro" id="IPR006657">
    <property type="entry name" value="MoPterin_dinucl-bd_dom"/>
</dbReference>
<keyword evidence="3" id="KW-0408">Iron</keyword>
<dbReference type="SUPFAM" id="SSF53706">
    <property type="entry name" value="Formate dehydrogenase/DMSO reductase, domains 1-3"/>
    <property type="match status" value="1"/>
</dbReference>
<sequence length="741" mass="82181">MQQDQKDIKTHHTFCRICESLCGLEVQTQNNRVIAIKPNENHVATDGFSCVKGLYQHEMYQSPDRLKYPLKRQEDGSYARVSWPQAIKEIGDKVKQLHKDDGADAIGMYVGTAAGFSVLHPVFAQGFMTGLGSKSMYSSSTQDCSNKFAVSKLVYGFPFTLPFPDLDQTNCLIIVGANPIVSKWSFLQVPNPSKKLKNLERRGGKLYIIDPRKTETARVAGNHFFIRPSTDVFFYLSFLHELINQNGVDKQFVQDHTVGMDSIKDLVKDWSPEKTEEVTQIQASDLKEMVRDYIQADGAALYCSTGVNMGGNGSLAFWLQEVINAVSGNLDRKGGTLVGKGVMDFIKFGVKNGILMRTDKSRVGGMTSVNDAFPGGLLADEILTPGEGQLKALFVTGGNPLITMPNSEKLKKAFQKLELLVTLDIYQNETSSEAHYVLPCTDPLQRPDLPFIFPLMLGLQQKPYIQATKAVVDPEGEQRDESSIYLDLARASGMPLFGSKMAQSFFTGIQQYHTRKNKKDFPTLPQEALLNGLLRLTRQSSFKKIQKHKDGILSKGHNPGSFIPERVMTPGKKVCLAPESLLEQSKKLELHFENERINAHRFKLITKRAVTTHNSWTHNIERMTSKGRATNYAYLHPSDMEDLNLKEMDLIDVGSETASIRIAVKSLSTLMPKTIAVPHGWGHQHAKGLNHANKTAGVNVNILAADGPDRLDKISGMAHLTGIIVDVKAAEGTLQATWSGI</sequence>
<dbReference type="Pfam" id="PF04879">
    <property type="entry name" value="Molybdop_Fe4S4"/>
    <property type="match status" value="1"/>
</dbReference>
<comment type="similarity">
    <text evidence="1">Belongs to the prokaryotic molybdopterin-containing oxidoreductase family.</text>
</comment>
<dbReference type="Pfam" id="PF01568">
    <property type="entry name" value="Molydop_binding"/>
    <property type="match status" value="1"/>
</dbReference>
<comment type="caution">
    <text evidence="6">The sequence shown here is derived from an EMBL/GenBank/DDBJ whole genome shotgun (WGS) entry which is preliminary data.</text>
</comment>
<keyword evidence="2" id="KW-0479">Metal-binding</keyword>
<evidence type="ECO:0000256" key="4">
    <source>
        <dbReference type="ARBA" id="ARBA00023014"/>
    </source>
</evidence>
<dbReference type="InterPro" id="IPR006963">
    <property type="entry name" value="Mopterin_OxRdtase_4Fe-4S_dom"/>
</dbReference>
<evidence type="ECO:0000313" key="6">
    <source>
        <dbReference type="EMBL" id="MEL4456391.1"/>
    </source>
</evidence>
<proteinExistence type="inferred from homology"/>
<protein>
    <submittedName>
        <fullName evidence="6">Molybdopterin-dependent oxidoreductase</fullName>
    </submittedName>
</protein>
<name>A0ABU9L1T2_9FLAO</name>
<dbReference type="Gene3D" id="2.20.25.90">
    <property type="entry name" value="ADC-like domains"/>
    <property type="match status" value="1"/>
</dbReference>
<evidence type="ECO:0000259" key="5">
    <source>
        <dbReference type="PROSITE" id="PS51669"/>
    </source>
</evidence>
<keyword evidence="7" id="KW-1185">Reference proteome</keyword>
<keyword evidence="4" id="KW-0411">Iron-sulfur</keyword>
<dbReference type="EMBL" id="JBCDNA010000002">
    <property type="protein sequence ID" value="MEL4456391.1"/>
    <property type="molecule type" value="Genomic_DNA"/>
</dbReference>
<evidence type="ECO:0000313" key="7">
    <source>
        <dbReference type="Proteomes" id="UP001474120"/>
    </source>
</evidence>
<dbReference type="SMART" id="SM00926">
    <property type="entry name" value="Molybdop_Fe4S4"/>
    <property type="match status" value="1"/>
</dbReference>